<feature type="compositionally biased region" description="Polar residues" evidence="1">
    <location>
        <begin position="44"/>
        <end position="53"/>
    </location>
</feature>
<feature type="region of interest" description="Disordered" evidence="1">
    <location>
        <begin position="41"/>
        <end position="67"/>
    </location>
</feature>
<dbReference type="PANTHER" id="PTHR35101:SF14">
    <property type="entry name" value="SULFOTRANSFERASE"/>
    <property type="match status" value="1"/>
</dbReference>
<comment type="caution">
    <text evidence="2">The sequence shown here is derived from an EMBL/GenBank/DDBJ whole genome shotgun (WGS) entry which is preliminary data.</text>
</comment>
<gene>
    <name evidence="2" type="ORF">RHGRI_018150</name>
</gene>
<evidence type="ECO:0000313" key="2">
    <source>
        <dbReference type="EMBL" id="KAG5545893.1"/>
    </source>
</evidence>
<dbReference type="Proteomes" id="UP000823749">
    <property type="component" value="Chromosome 6"/>
</dbReference>
<reference evidence="2 3" key="1">
    <citation type="submission" date="2020-08" db="EMBL/GenBank/DDBJ databases">
        <title>Plant Genome Project.</title>
        <authorList>
            <person name="Zhang R.-G."/>
        </authorList>
    </citation>
    <scope>NUCLEOTIDE SEQUENCE [LARGE SCALE GENOMIC DNA]</scope>
    <source>
        <strain evidence="2">WSP0</strain>
        <tissue evidence="2">Leaf</tissue>
    </source>
</reference>
<sequence length="67" mass="7545">MAEESKTRFVTEVAPSKLTSRTKRPLMKKLDTIYEEERDFDANGSLSTPFGSSSDREPSYREVSLAA</sequence>
<dbReference type="EMBL" id="JACTNZ010000006">
    <property type="protein sequence ID" value="KAG5545893.1"/>
    <property type="molecule type" value="Genomic_DNA"/>
</dbReference>
<accession>A0AAV6K0H9</accession>
<evidence type="ECO:0000313" key="3">
    <source>
        <dbReference type="Proteomes" id="UP000823749"/>
    </source>
</evidence>
<dbReference type="AlphaFoldDB" id="A0AAV6K0H9"/>
<proteinExistence type="predicted"/>
<dbReference type="PANTHER" id="PTHR35101">
    <property type="entry name" value="OS02G0162600 PROTEIN"/>
    <property type="match status" value="1"/>
</dbReference>
<protein>
    <submittedName>
        <fullName evidence="2">Uncharacterized protein</fullName>
    </submittedName>
</protein>
<organism evidence="2 3">
    <name type="scientific">Rhododendron griersonianum</name>
    <dbReference type="NCBI Taxonomy" id="479676"/>
    <lineage>
        <taxon>Eukaryota</taxon>
        <taxon>Viridiplantae</taxon>
        <taxon>Streptophyta</taxon>
        <taxon>Embryophyta</taxon>
        <taxon>Tracheophyta</taxon>
        <taxon>Spermatophyta</taxon>
        <taxon>Magnoliopsida</taxon>
        <taxon>eudicotyledons</taxon>
        <taxon>Gunneridae</taxon>
        <taxon>Pentapetalae</taxon>
        <taxon>asterids</taxon>
        <taxon>Ericales</taxon>
        <taxon>Ericaceae</taxon>
        <taxon>Ericoideae</taxon>
        <taxon>Rhodoreae</taxon>
        <taxon>Rhododendron</taxon>
    </lineage>
</organism>
<name>A0AAV6K0H9_9ERIC</name>
<evidence type="ECO:0000256" key="1">
    <source>
        <dbReference type="SAM" id="MobiDB-lite"/>
    </source>
</evidence>
<keyword evidence="3" id="KW-1185">Reference proteome</keyword>